<evidence type="ECO:0000259" key="3">
    <source>
        <dbReference type="Pfam" id="PF01103"/>
    </source>
</evidence>
<proteinExistence type="predicted"/>
<comment type="subcellular location">
    <subcellularLocation>
        <location evidence="1">Membrane</location>
    </subcellularLocation>
</comment>
<dbReference type="Pfam" id="PF01103">
    <property type="entry name" value="Omp85"/>
    <property type="match status" value="1"/>
</dbReference>
<protein>
    <submittedName>
        <fullName evidence="5">Uncharacterized protein</fullName>
    </submittedName>
</protein>
<evidence type="ECO:0000256" key="1">
    <source>
        <dbReference type="ARBA" id="ARBA00004370"/>
    </source>
</evidence>
<evidence type="ECO:0000313" key="6">
    <source>
        <dbReference type="Proteomes" id="UP000031197"/>
    </source>
</evidence>
<dbReference type="InterPro" id="IPR000184">
    <property type="entry name" value="Bac_surfAg_D15"/>
</dbReference>
<comment type="caution">
    <text evidence="5">The sequence shown here is derived from an EMBL/GenBank/DDBJ whole genome shotgun (WGS) entry which is preliminary data.</text>
</comment>
<reference evidence="5 6" key="1">
    <citation type="submission" date="2014-12" db="EMBL/GenBank/DDBJ databases">
        <title>Genome sequencing of Alteromonas marina AD001.</title>
        <authorList>
            <person name="Adrian T.G.S."/>
            <person name="Chan K.G."/>
        </authorList>
    </citation>
    <scope>NUCLEOTIDE SEQUENCE [LARGE SCALE GENOMIC DNA]</scope>
    <source>
        <strain evidence="5 6">AD001</strain>
    </source>
</reference>
<keyword evidence="6" id="KW-1185">Reference proteome</keyword>
<dbReference type="EMBL" id="JWLW01000023">
    <property type="protein sequence ID" value="KHT50629.1"/>
    <property type="molecule type" value="Genomic_DNA"/>
</dbReference>
<keyword evidence="2" id="KW-0472">Membrane</keyword>
<dbReference type="Proteomes" id="UP000031197">
    <property type="component" value="Unassembled WGS sequence"/>
</dbReference>
<evidence type="ECO:0000256" key="2">
    <source>
        <dbReference type="ARBA" id="ARBA00023136"/>
    </source>
</evidence>
<dbReference type="AlphaFoldDB" id="A0A0B3Y3I2"/>
<feature type="domain" description="Bacterial surface antigen (D15)" evidence="3">
    <location>
        <begin position="296"/>
        <end position="601"/>
    </location>
</feature>
<accession>A0A0B3Y3I2</accession>
<dbReference type="OrthoDB" id="9803054at2"/>
<evidence type="ECO:0000313" key="5">
    <source>
        <dbReference type="EMBL" id="KHT50629.1"/>
    </source>
</evidence>
<sequence>MPSTWSRLASLQDLFFRQFMLRKSQATSLLTKAACCTLLWLLCMASFAQESITYDIKGVDDSKLRNNIRLHLNGLDVEKALLTDPYWQDEVAEAVATAVQPYGFYNSETNVRILEGDKVAVDVALNAPLTINKVTREIIGAGREDKAFRERFNSLQLKEGDVLNQTIYESFKSSMFNYALSNGYFDYFWQATRLDLVRDEKQANVLLIAQSGPQYQFGELKFVGDDKAKDIIERLKPFKAGDAYSSALLGDFNRRLNQSGYFTRVIARPVVSEAEGLLVPVEVSLLHRPTDAFNVSMGAATDTGPRVRLGWERPWVNDKGHSVSSDIFISEPEQSVTADYRIPMKNITRDYASIEAGYQFIEYNNTSFESETLSLSAHRYWQQDGSPWQQDYSLTYLRETYDQGELEANTTSLVLPGYSLTYSKKDSELNISNGNYFQVLAQYGKEGLGSDIDYIKTVVEAMFIRTYNNKHRITLRGELGAIKTNSFDDVPASLRFYAGGDQSVRGFSFRDLSPKAELINPETGKLYVESIGGKYLATSSVEYAYSIADNWRIAAFLDAGKAADDISDSLAYGIGPGVHWLSPIGAVRVYLARGLSKEENDWRVHIILGPEL</sequence>
<name>A0A0B3Y3I2_9ALTE</name>
<gene>
    <name evidence="5" type="ORF">RJ41_12595</name>
</gene>
<dbReference type="RefSeq" id="WP_039221337.1">
    <property type="nucleotide sequence ID" value="NZ_JWLW01000023.1"/>
</dbReference>
<dbReference type="GO" id="GO:0019867">
    <property type="term" value="C:outer membrane"/>
    <property type="evidence" value="ECO:0007669"/>
    <property type="project" value="InterPro"/>
</dbReference>
<dbReference type="Pfam" id="PF17243">
    <property type="entry name" value="POTRA_TamA_1"/>
    <property type="match status" value="1"/>
</dbReference>
<feature type="domain" description="TamA POTRA" evidence="4">
    <location>
        <begin position="54"/>
        <end position="118"/>
    </location>
</feature>
<organism evidence="5 6">
    <name type="scientific">Alteromonas marina</name>
    <dbReference type="NCBI Taxonomy" id="203795"/>
    <lineage>
        <taxon>Bacteria</taxon>
        <taxon>Pseudomonadati</taxon>
        <taxon>Pseudomonadota</taxon>
        <taxon>Gammaproteobacteria</taxon>
        <taxon>Alteromonadales</taxon>
        <taxon>Alteromonadaceae</taxon>
        <taxon>Alteromonas/Salinimonas group</taxon>
        <taxon>Alteromonas</taxon>
    </lineage>
</organism>
<dbReference type="Gene3D" id="3.10.20.310">
    <property type="entry name" value="membrane protein fhac"/>
    <property type="match status" value="3"/>
</dbReference>
<dbReference type="InterPro" id="IPR035243">
    <property type="entry name" value="TamA_POTRA_Dom_1"/>
</dbReference>
<dbReference type="Gene3D" id="2.40.160.50">
    <property type="entry name" value="membrane protein fhac: a member of the omp85/tpsb transporter family"/>
    <property type="match status" value="1"/>
</dbReference>
<evidence type="ECO:0000259" key="4">
    <source>
        <dbReference type="Pfam" id="PF17243"/>
    </source>
</evidence>